<dbReference type="InterPro" id="IPR011990">
    <property type="entry name" value="TPR-like_helical_dom_sf"/>
</dbReference>
<keyword evidence="1" id="KW-0802">TPR repeat</keyword>
<dbReference type="InterPro" id="IPR019734">
    <property type="entry name" value="TPR_rpt"/>
</dbReference>
<keyword evidence="5" id="KW-1185">Reference proteome</keyword>
<evidence type="ECO:0000256" key="2">
    <source>
        <dbReference type="SAM" id="MobiDB-lite"/>
    </source>
</evidence>
<evidence type="ECO:0000256" key="1">
    <source>
        <dbReference type="PROSITE-ProRule" id="PRU00339"/>
    </source>
</evidence>
<feature type="repeat" description="TPR" evidence="1">
    <location>
        <begin position="193"/>
        <end position="226"/>
    </location>
</feature>
<protein>
    <submittedName>
        <fullName evidence="4">Uncharacterized protein</fullName>
    </submittedName>
</protein>
<feature type="compositionally biased region" description="Basic and acidic residues" evidence="2">
    <location>
        <begin position="347"/>
        <end position="360"/>
    </location>
</feature>
<dbReference type="EMBL" id="FOHS01000001">
    <property type="protein sequence ID" value="SES73695.1"/>
    <property type="molecule type" value="Genomic_DNA"/>
</dbReference>
<proteinExistence type="predicted"/>
<feature type="chain" id="PRO_5011571545" evidence="3">
    <location>
        <begin position="27"/>
        <end position="419"/>
    </location>
</feature>
<dbReference type="SUPFAM" id="SSF48452">
    <property type="entry name" value="TPR-like"/>
    <property type="match status" value="1"/>
</dbReference>
<dbReference type="Proteomes" id="UP000198697">
    <property type="component" value="Unassembled WGS sequence"/>
</dbReference>
<feature type="compositionally biased region" description="Low complexity" evidence="2">
    <location>
        <begin position="283"/>
        <end position="309"/>
    </location>
</feature>
<dbReference type="Gene3D" id="1.25.40.10">
    <property type="entry name" value="Tetratricopeptide repeat domain"/>
    <property type="match status" value="1"/>
</dbReference>
<sequence>MNRSLLLSLLLLLCAGGLLRPAAAQAQTAPPDTLGADAPAGRAPIPAAMLRQARQLVLERRYDSAWRLLARLDPRNTDPNVVIEKADLALRYYTNTEQLRRFAFRDLKLLDLAPDSLRQLGHDSLRYRFAVRQVLERLQRRYPDNYRLARALGDYYYTVQQCDCAEDGLGEDEVFLRTITEYQEAHAHGQGDYLSYFALGYAYQRLGRFQASLAPFERSLALRPHNPIVHLNMAFVLLELRELEKARDQARLAQQYFPDAHRKDDAGFLLKEIEERIRQTKSAAPAEAPLPAAPAAADTTRAAPPAEAVPAPPIEPDEVEDEAAQQEAPPVEPQPAAPGKSQPSKGEPAKGKPGKGEGPKKAAAAGKPKTSKADAKTSGEPTSAAKVEKPESGTTTTSGKQSNQPKKKPAQPVKGAVKK</sequence>
<dbReference type="RefSeq" id="WP_092767265.1">
    <property type="nucleotide sequence ID" value="NZ_FOHS01000001.1"/>
</dbReference>
<evidence type="ECO:0000313" key="4">
    <source>
        <dbReference type="EMBL" id="SES73695.1"/>
    </source>
</evidence>
<keyword evidence="3" id="KW-0732">Signal</keyword>
<feature type="region of interest" description="Disordered" evidence="2">
    <location>
        <begin position="279"/>
        <end position="419"/>
    </location>
</feature>
<gene>
    <name evidence="4" type="ORF">SAMN04487998_0125</name>
</gene>
<dbReference type="PROSITE" id="PS50005">
    <property type="entry name" value="TPR"/>
    <property type="match status" value="1"/>
</dbReference>
<name>A0A1H9YX52_9BACT</name>
<accession>A0A1H9YX52</accession>
<organism evidence="4 5">
    <name type="scientific">Hymenobacter actinosclerus</name>
    <dbReference type="NCBI Taxonomy" id="82805"/>
    <lineage>
        <taxon>Bacteria</taxon>
        <taxon>Pseudomonadati</taxon>
        <taxon>Bacteroidota</taxon>
        <taxon>Cytophagia</taxon>
        <taxon>Cytophagales</taxon>
        <taxon>Hymenobacteraceae</taxon>
        <taxon>Hymenobacter</taxon>
    </lineage>
</organism>
<feature type="compositionally biased region" description="Acidic residues" evidence="2">
    <location>
        <begin position="315"/>
        <end position="324"/>
    </location>
</feature>
<dbReference type="OrthoDB" id="1112543at2"/>
<dbReference type="AlphaFoldDB" id="A0A1H9YX52"/>
<dbReference type="SMART" id="SM00028">
    <property type="entry name" value="TPR"/>
    <property type="match status" value="2"/>
</dbReference>
<feature type="compositionally biased region" description="Polar residues" evidence="2">
    <location>
        <begin position="392"/>
        <end position="404"/>
    </location>
</feature>
<evidence type="ECO:0000256" key="3">
    <source>
        <dbReference type="SAM" id="SignalP"/>
    </source>
</evidence>
<reference evidence="5" key="1">
    <citation type="submission" date="2016-10" db="EMBL/GenBank/DDBJ databases">
        <authorList>
            <person name="Varghese N."/>
            <person name="Submissions S."/>
        </authorList>
    </citation>
    <scope>NUCLEOTIDE SEQUENCE [LARGE SCALE GENOMIC DNA]</scope>
    <source>
        <strain evidence="5">DSM 15310</strain>
    </source>
</reference>
<feature type="signal peptide" evidence="3">
    <location>
        <begin position="1"/>
        <end position="26"/>
    </location>
</feature>
<evidence type="ECO:0000313" key="5">
    <source>
        <dbReference type="Proteomes" id="UP000198697"/>
    </source>
</evidence>